<dbReference type="Proteomes" id="UP000218323">
    <property type="component" value="Unassembled WGS sequence"/>
</dbReference>
<organism evidence="2 3">
    <name type="scientific">Sphingomonas adhaesiva</name>
    <dbReference type="NCBI Taxonomy" id="28212"/>
    <lineage>
        <taxon>Bacteria</taxon>
        <taxon>Pseudomonadati</taxon>
        <taxon>Pseudomonadota</taxon>
        <taxon>Alphaproteobacteria</taxon>
        <taxon>Sphingomonadales</taxon>
        <taxon>Sphingomonadaceae</taxon>
        <taxon>Sphingomonas</taxon>
    </lineage>
</organism>
<sequence>MTGVCGPVARLMLLILSCMCAFWSLPARASGDYGCSPGWKLAAAAFTGCDDTAMIGPRNDSRTNLLLLMADLPGAAAVAAPSTPSVFLDRASLARAPGDDAGLFSDGEGSRCRSNAQGSADFEAAVRASSGLPERERAVLIAARRALQPDCAQQVAAPAIADVRSGPGRAFAAYLDGAAAFYGGDYDRAARVFAGLAGARDPWLRETARYMVARVAVNRAQVDHYDIYGSPRDDAPIAPALLADAETALRGYMKAYPQGAYFFSARGLLRRVYWLGRDHARLEAEYVALLALPDAQRGIDAVSLAQEIDAKLLSSATADTLRNPLLLAVLDLMQMRGPSFPGDSCCPQITRAALEAQRPQFAGNPALFTYLLAVHAQFVARQPDEVARLIADASHQANFGYLEFSRQMLRGIALEGRGDRNARGFWADLLPGARKVGQRPLVELALAMHDERDHALARVFAPDSPVRTPEIREILLMHVADAGLLRQQARSPAAPAHERSVALFTLLYKEATRGPHGDFVDDLRLVPAGAPAKGGYYDFHTADALPTRLFAEGPTFRDYDCPPLVDTERRLAASRDDPGALLCLGEFVRANDFDGFVLDTALPADELGGTPSLFGAPYSRLESYRVVMASRAASPDEKAYALFRAINCYAPGGSNACGGKGVALSVRQGWFVRLKRDYPSSRWAKELRYYW</sequence>
<feature type="signal peptide" evidence="1">
    <location>
        <begin position="1"/>
        <end position="29"/>
    </location>
</feature>
<reference evidence="2 3" key="1">
    <citation type="submission" date="2017-09" db="EMBL/GenBank/DDBJ databases">
        <title>Sphingomonas adhaesiva DSM 7418, whole genome shotgun sequence.</title>
        <authorList>
            <person name="Feng G."/>
            <person name="Zhu H."/>
        </authorList>
    </citation>
    <scope>NUCLEOTIDE SEQUENCE [LARGE SCALE GENOMIC DNA]</scope>
    <source>
        <strain evidence="2 3">DSM 7418</strain>
    </source>
</reference>
<keyword evidence="1" id="KW-0732">Signal</keyword>
<protein>
    <submittedName>
        <fullName evidence="2">Outer membrane assembly lipoprotein YfiO</fullName>
    </submittedName>
</protein>
<gene>
    <name evidence="2" type="ORF">COA07_10815</name>
</gene>
<proteinExistence type="predicted"/>
<name>A0A2A4I900_9SPHN</name>
<evidence type="ECO:0000256" key="1">
    <source>
        <dbReference type="SAM" id="SignalP"/>
    </source>
</evidence>
<feature type="chain" id="PRO_5012810948" evidence="1">
    <location>
        <begin position="30"/>
        <end position="691"/>
    </location>
</feature>
<comment type="caution">
    <text evidence="2">The sequence shown here is derived from an EMBL/GenBank/DDBJ whole genome shotgun (WGS) entry which is preliminary data.</text>
</comment>
<accession>A0A2A4I900</accession>
<keyword evidence="3" id="KW-1185">Reference proteome</keyword>
<evidence type="ECO:0000313" key="2">
    <source>
        <dbReference type="EMBL" id="PCG14270.1"/>
    </source>
</evidence>
<dbReference type="AlphaFoldDB" id="A0A2A4I900"/>
<keyword evidence="2" id="KW-0449">Lipoprotein</keyword>
<dbReference type="EMBL" id="NWVC01000004">
    <property type="protein sequence ID" value="PCG14270.1"/>
    <property type="molecule type" value="Genomic_DNA"/>
</dbReference>
<evidence type="ECO:0000313" key="3">
    <source>
        <dbReference type="Proteomes" id="UP000218323"/>
    </source>
</evidence>